<organism evidence="1 2">
    <name type="scientific">Carnegiea gigantea</name>
    <dbReference type="NCBI Taxonomy" id="171969"/>
    <lineage>
        <taxon>Eukaryota</taxon>
        <taxon>Viridiplantae</taxon>
        <taxon>Streptophyta</taxon>
        <taxon>Embryophyta</taxon>
        <taxon>Tracheophyta</taxon>
        <taxon>Spermatophyta</taxon>
        <taxon>Magnoliopsida</taxon>
        <taxon>eudicotyledons</taxon>
        <taxon>Gunneridae</taxon>
        <taxon>Pentapetalae</taxon>
        <taxon>Caryophyllales</taxon>
        <taxon>Cactineae</taxon>
        <taxon>Cactaceae</taxon>
        <taxon>Cactoideae</taxon>
        <taxon>Echinocereeae</taxon>
        <taxon>Carnegiea</taxon>
    </lineage>
</organism>
<sequence length="378" mass="42849">MLRVSSFDVLRIIIAQSDIDDTNYCLTEIFARFLQSRGRFFNLGIGDRDFIILIGGGRMTKTSGSDCWIVFAPIDLVLDRFIGLMSFVAKVLLSERAQVFRISSPPRTAATMFLVKYFEYMFWWSLACRFSCSEFKEQGTSEEVMGIHLRMEIIVTCFRDYSGAKALVNMKAKVHFMFITHSWYEAGSNKELCGPAVYVVCVGGVRAVVQIHSLTFKDWFLDSVCSRARDSALQCLIRHWQQSNLLFGRLKVAGSRFLLELSSFPIAYPYLLVEAQGFVNAGSKELLDQDLISSGRREGPLTFQPNMDLVVFRSMMGNCSHGTSKEAITDLTRGKEILGDEFWLNCDCCRLVQMYRGQVTVAKRLLKCYYQLIGGKGS</sequence>
<protein>
    <submittedName>
        <fullName evidence="1">Uncharacterized protein</fullName>
    </submittedName>
</protein>
<evidence type="ECO:0000313" key="1">
    <source>
        <dbReference type="EMBL" id="KAJ8445467.1"/>
    </source>
</evidence>
<dbReference type="EMBL" id="JAKOGI010000077">
    <property type="protein sequence ID" value="KAJ8445467.1"/>
    <property type="molecule type" value="Genomic_DNA"/>
</dbReference>
<gene>
    <name evidence="1" type="ORF">Cgig2_031280</name>
</gene>
<keyword evidence="2" id="KW-1185">Reference proteome</keyword>
<name>A0A9Q1QKD1_9CARY</name>
<accession>A0A9Q1QKD1</accession>
<proteinExistence type="predicted"/>
<dbReference type="AlphaFoldDB" id="A0A9Q1QKD1"/>
<evidence type="ECO:0000313" key="2">
    <source>
        <dbReference type="Proteomes" id="UP001153076"/>
    </source>
</evidence>
<comment type="caution">
    <text evidence="1">The sequence shown here is derived from an EMBL/GenBank/DDBJ whole genome shotgun (WGS) entry which is preliminary data.</text>
</comment>
<reference evidence="1" key="1">
    <citation type="submission" date="2022-04" db="EMBL/GenBank/DDBJ databases">
        <title>Carnegiea gigantea Genome sequencing and assembly v2.</title>
        <authorList>
            <person name="Copetti D."/>
            <person name="Sanderson M.J."/>
            <person name="Burquez A."/>
            <person name="Wojciechowski M.F."/>
        </authorList>
    </citation>
    <scope>NUCLEOTIDE SEQUENCE</scope>
    <source>
        <strain evidence="1">SGP5-SGP5p</strain>
        <tissue evidence="1">Aerial part</tissue>
    </source>
</reference>
<dbReference type="Proteomes" id="UP001153076">
    <property type="component" value="Unassembled WGS sequence"/>
</dbReference>